<dbReference type="Proteomes" id="UP000799778">
    <property type="component" value="Unassembled WGS sequence"/>
</dbReference>
<dbReference type="GeneID" id="54283829"/>
<organism evidence="1 2">
    <name type="scientific">Aaosphaeria arxii CBS 175.79</name>
    <dbReference type="NCBI Taxonomy" id="1450172"/>
    <lineage>
        <taxon>Eukaryota</taxon>
        <taxon>Fungi</taxon>
        <taxon>Dikarya</taxon>
        <taxon>Ascomycota</taxon>
        <taxon>Pezizomycotina</taxon>
        <taxon>Dothideomycetes</taxon>
        <taxon>Pleosporomycetidae</taxon>
        <taxon>Pleosporales</taxon>
        <taxon>Pleosporales incertae sedis</taxon>
        <taxon>Aaosphaeria</taxon>
    </lineage>
</organism>
<protein>
    <submittedName>
        <fullName evidence="1">Uncharacterized protein</fullName>
    </submittedName>
</protein>
<proteinExistence type="predicted"/>
<gene>
    <name evidence="1" type="ORF">BU24DRAFT_416342</name>
</gene>
<evidence type="ECO:0000313" key="2">
    <source>
        <dbReference type="Proteomes" id="UP000799778"/>
    </source>
</evidence>
<dbReference type="RefSeq" id="XP_033389001.1">
    <property type="nucleotide sequence ID" value="XM_033526432.1"/>
</dbReference>
<sequence>MSLPPLAQSADKATLFARLGLTDHIHKMMLQEAAEARDRLSKDSGNLTDQSRANPYVQQPYKWDELSETAKHREILRIALEASPQTRPYFDKGRFFTSVGEENWATRWYLWHSFRYRDNRDNRGRGVAGRPSHGYRGNLSTPMYWDPVRHDQ</sequence>
<name>A0A6A5Y523_9PLEO</name>
<evidence type="ECO:0000313" key="1">
    <source>
        <dbReference type="EMBL" id="KAF2020662.1"/>
    </source>
</evidence>
<dbReference type="EMBL" id="ML978066">
    <property type="protein sequence ID" value="KAF2020662.1"/>
    <property type="molecule type" value="Genomic_DNA"/>
</dbReference>
<keyword evidence="2" id="KW-1185">Reference proteome</keyword>
<dbReference type="AlphaFoldDB" id="A0A6A5Y523"/>
<reference evidence="1" key="1">
    <citation type="journal article" date="2020" name="Stud. Mycol.">
        <title>101 Dothideomycetes genomes: a test case for predicting lifestyles and emergence of pathogens.</title>
        <authorList>
            <person name="Haridas S."/>
            <person name="Albert R."/>
            <person name="Binder M."/>
            <person name="Bloem J."/>
            <person name="Labutti K."/>
            <person name="Salamov A."/>
            <person name="Andreopoulos B."/>
            <person name="Baker S."/>
            <person name="Barry K."/>
            <person name="Bills G."/>
            <person name="Bluhm B."/>
            <person name="Cannon C."/>
            <person name="Castanera R."/>
            <person name="Culley D."/>
            <person name="Daum C."/>
            <person name="Ezra D."/>
            <person name="Gonzalez J."/>
            <person name="Henrissat B."/>
            <person name="Kuo A."/>
            <person name="Liang C."/>
            <person name="Lipzen A."/>
            <person name="Lutzoni F."/>
            <person name="Magnuson J."/>
            <person name="Mondo S."/>
            <person name="Nolan M."/>
            <person name="Ohm R."/>
            <person name="Pangilinan J."/>
            <person name="Park H.-J."/>
            <person name="Ramirez L."/>
            <person name="Alfaro M."/>
            <person name="Sun H."/>
            <person name="Tritt A."/>
            <person name="Yoshinaga Y."/>
            <person name="Zwiers L.-H."/>
            <person name="Turgeon B."/>
            <person name="Goodwin S."/>
            <person name="Spatafora J."/>
            <person name="Crous P."/>
            <person name="Grigoriev I."/>
        </authorList>
    </citation>
    <scope>NUCLEOTIDE SEQUENCE</scope>
    <source>
        <strain evidence="1">CBS 175.79</strain>
    </source>
</reference>
<dbReference type="OrthoDB" id="4502478at2759"/>
<accession>A0A6A5Y523</accession>